<dbReference type="PRINTS" id="PR00344">
    <property type="entry name" value="BCTRLSENSOR"/>
</dbReference>
<keyword evidence="10" id="KW-1185">Reference proteome</keyword>
<dbReference type="RefSeq" id="WP_099622952.1">
    <property type="nucleotide sequence ID" value="NZ_CP024201.1"/>
</dbReference>
<dbReference type="InterPro" id="IPR003661">
    <property type="entry name" value="HisK_dim/P_dom"/>
</dbReference>
<accession>A0A2D2B0D5</accession>
<evidence type="ECO:0000259" key="8">
    <source>
        <dbReference type="PROSITE" id="PS50110"/>
    </source>
</evidence>
<evidence type="ECO:0000259" key="7">
    <source>
        <dbReference type="PROSITE" id="PS50109"/>
    </source>
</evidence>
<evidence type="ECO:0000256" key="4">
    <source>
        <dbReference type="ARBA" id="ARBA00022679"/>
    </source>
</evidence>
<dbReference type="Pfam" id="PF02518">
    <property type="entry name" value="HATPase_c"/>
    <property type="match status" value="1"/>
</dbReference>
<dbReference type="PROSITE" id="PS50110">
    <property type="entry name" value="RESPONSE_REGULATORY"/>
    <property type="match status" value="1"/>
</dbReference>
<evidence type="ECO:0000313" key="9">
    <source>
        <dbReference type="EMBL" id="ATQ43703.1"/>
    </source>
</evidence>
<feature type="domain" description="Response regulatory" evidence="8">
    <location>
        <begin position="380"/>
        <end position="494"/>
    </location>
</feature>
<dbReference type="SMART" id="SM00387">
    <property type="entry name" value="HATPase_c"/>
    <property type="match status" value="1"/>
</dbReference>
<dbReference type="SUPFAM" id="SSF55874">
    <property type="entry name" value="ATPase domain of HSP90 chaperone/DNA topoisomerase II/histidine kinase"/>
    <property type="match status" value="1"/>
</dbReference>
<dbReference type="CDD" id="cd00082">
    <property type="entry name" value="HisKA"/>
    <property type="match status" value="1"/>
</dbReference>
<dbReference type="EMBL" id="CP024201">
    <property type="protein sequence ID" value="ATQ43703.1"/>
    <property type="molecule type" value="Genomic_DNA"/>
</dbReference>
<reference evidence="9 10" key="1">
    <citation type="submission" date="2017-10" db="EMBL/GenBank/DDBJ databases">
        <title>Genome sequence of Caulobacter mirabilis FWC38.</title>
        <authorList>
            <person name="Fiebig A."/>
            <person name="Crosson S."/>
        </authorList>
    </citation>
    <scope>NUCLEOTIDE SEQUENCE [LARGE SCALE GENOMIC DNA]</scope>
    <source>
        <strain evidence="9 10">FWC 38</strain>
    </source>
</reference>
<evidence type="ECO:0000256" key="6">
    <source>
        <dbReference type="PROSITE-ProRule" id="PRU00169"/>
    </source>
</evidence>
<feature type="domain" description="Histidine kinase" evidence="7">
    <location>
        <begin position="143"/>
        <end position="359"/>
    </location>
</feature>
<keyword evidence="5 9" id="KW-0418">Kinase</keyword>
<dbReference type="SUPFAM" id="SSF47384">
    <property type="entry name" value="Homodimeric domain of signal transducing histidine kinase"/>
    <property type="match status" value="1"/>
</dbReference>
<dbReference type="EC" id="2.7.13.3" evidence="2"/>
<dbReference type="Gene3D" id="1.10.287.130">
    <property type="match status" value="1"/>
</dbReference>
<dbReference type="SMART" id="SM00448">
    <property type="entry name" value="REC"/>
    <property type="match status" value="1"/>
</dbReference>
<sequence>MRVSRQVGSLSDGWSGGPLRGVDPATLRGLRRLVATVDGRLRVTSQVAVDLLGRQVRDVFPAQRTLDQYFPFEPLRSAMRTGVARALAGDPVSLDAHTDDGRGVSFALMPRYGGGGRQDGFFLMAEDRAVGDVDRARSRFLAAVSHELRTPMNGIFAVADILAGRPLPSADLELVEIMRRSGRDLLDLLNEIIDLSRIETGAMRLSRKAFSPRELLESLESVWTLAAYARGLDLRFSIEGAPERLVGDPVRIKQVLSNLLNNAIRFTPDGHVGLEARATPAGDGRVLLSLSVSDTGPGIDPELQDRLFDPFVTGGSSRVGPGLGLAISRELVGLMGGAIRAVSAPGGGARIVVDIELPEAEPTIAAAPLARRSGEVGRARVLVAEDHPVNRRVMALLLDHLGVEHEMVEDGEAAVAAALRGGIDLILMDLRMPRMDGIEATVAIRAAGLETPILAVTAEASAEEEAVMLAAGIDAVLPKPISLAGLAEALAVVMKRSEPVGA</sequence>
<dbReference type="GO" id="GO:0000155">
    <property type="term" value="F:phosphorelay sensor kinase activity"/>
    <property type="evidence" value="ECO:0007669"/>
    <property type="project" value="InterPro"/>
</dbReference>
<dbReference type="InterPro" id="IPR005467">
    <property type="entry name" value="His_kinase_dom"/>
</dbReference>
<dbReference type="OrthoDB" id="9801651at2"/>
<dbReference type="Pfam" id="PF00512">
    <property type="entry name" value="HisKA"/>
    <property type="match status" value="1"/>
</dbReference>
<dbReference type="Gene3D" id="3.30.565.10">
    <property type="entry name" value="Histidine kinase-like ATPase, C-terminal domain"/>
    <property type="match status" value="1"/>
</dbReference>
<keyword evidence="3 6" id="KW-0597">Phosphoprotein</keyword>
<dbReference type="Gene3D" id="3.40.50.2300">
    <property type="match status" value="1"/>
</dbReference>
<evidence type="ECO:0000313" key="10">
    <source>
        <dbReference type="Proteomes" id="UP000228945"/>
    </source>
</evidence>
<proteinExistence type="predicted"/>
<dbReference type="CDD" id="cd16922">
    <property type="entry name" value="HATPase_EvgS-ArcB-TorS-like"/>
    <property type="match status" value="1"/>
</dbReference>
<dbReference type="InterPro" id="IPR001789">
    <property type="entry name" value="Sig_transdc_resp-reg_receiver"/>
</dbReference>
<comment type="catalytic activity">
    <reaction evidence="1">
        <text>ATP + protein L-histidine = ADP + protein N-phospho-L-histidine.</text>
        <dbReference type="EC" id="2.7.13.3"/>
    </reaction>
</comment>
<protein>
    <recommendedName>
        <fullName evidence="2">histidine kinase</fullName>
        <ecNumber evidence="2">2.7.13.3</ecNumber>
    </recommendedName>
</protein>
<dbReference type="InterPro" id="IPR036890">
    <property type="entry name" value="HATPase_C_sf"/>
</dbReference>
<dbReference type="SUPFAM" id="SSF52172">
    <property type="entry name" value="CheY-like"/>
    <property type="match status" value="1"/>
</dbReference>
<dbReference type="Pfam" id="PF00072">
    <property type="entry name" value="Response_reg"/>
    <property type="match status" value="1"/>
</dbReference>
<evidence type="ECO:0000256" key="3">
    <source>
        <dbReference type="ARBA" id="ARBA00022553"/>
    </source>
</evidence>
<dbReference type="PROSITE" id="PS50109">
    <property type="entry name" value="HIS_KIN"/>
    <property type="match status" value="1"/>
</dbReference>
<dbReference type="KEGG" id="cmb:CSW64_15530"/>
<dbReference type="InterPro" id="IPR003594">
    <property type="entry name" value="HATPase_dom"/>
</dbReference>
<dbReference type="Proteomes" id="UP000228945">
    <property type="component" value="Chromosome"/>
</dbReference>
<name>A0A2D2B0D5_9CAUL</name>
<gene>
    <name evidence="9" type="ORF">CSW64_15530</name>
</gene>
<organism evidence="9 10">
    <name type="scientific">Caulobacter mirabilis</name>
    <dbReference type="NCBI Taxonomy" id="69666"/>
    <lineage>
        <taxon>Bacteria</taxon>
        <taxon>Pseudomonadati</taxon>
        <taxon>Pseudomonadota</taxon>
        <taxon>Alphaproteobacteria</taxon>
        <taxon>Caulobacterales</taxon>
        <taxon>Caulobacteraceae</taxon>
        <taxon>Caulobacter</taxon>
    </lineage>
</organism>
<dbReference type="InterPro" id="IPR004358">
    <property type="entry name" value="Sig_transdc_His_kin-like_C"/>
</dbReference>
<dbReference type="PANTHER" id="PTHR43047">
    <property type="entry name" value="TWO-COMPONENT HISTIDINE PROTEIN KINASE"/>
    <property type="match status" value="1"/>
</dbReference>
<feature type="modified residue" description="4-aspartylphosphate" evidence="6">
    <location>
        <position position="429"/>
    </location>
</feature>
<dbReference type="InterPro" id="IPR011006">
    <property type="entry name" value="CheY-like_superfamily"/>
</dbReference>
<evidence type="ECO:0000256" key="1">
    <source>
        <dbReference type="ARBA" id="ARBA00000085"/>
    </source>
</evidence>
<keyword evidence="4" id="KW-0808">Transferase</keyword>
<dbReference type="CDD" id="cd17546">
    <property type="entry name" value="REC_hyHK_CKI1_RcsC-like"/>
    <property type="match status" value="1"/>
</dbReference>
<dbReference type="AlphaFoldDB" id="A0A2D2B0D5"/>
<evidence type="ECO:0000256" key="5">
    <source>
        <dbReference type="ARBA" id="ARBA00022777"/>
    </source>
</evidence>
<dbReference type="SMART" id="SM00388">
    <property type="entry name" value="HisKA"/>
    <property type="match status" value="1"/>
</dbReference>
<dbReference type="InterPro" id="IPR036097">
    <property type="entry name" value="HisK_dim/P_sf"/>
</dbReference>
<evidence type="ECO:0000256" key="2">
    <source>
        <dbReference type="ARBA" id="ARBA00012438"/>
    </source>
</evidence>